<feature type="chain" id="PRO_5007140062" evidence="9">
    <location>
        <begin position="18"/>
        <end position="418"/>
    </location>
</feature>
<organism evidence="10 11">
    <name type="scientific">Thermus parvatiensis</name>
    <dbReference type="NCBI Taxonomy" id="456163"/>
    <lineage>
        <taxon>Bacteria</taxon>
        <taxon>Thermotogati</taxon>
        <taxon>Deinococcota</taxon>
        <taxon>Deinococci</taxon>
        <taxon>Thermales</taxon>
        <taxon>Thermaceae</taxon>
        <taxon>Thermus</taxon>
    </lineage>
</organism>
<keyword evidence="8" id="KW-0175">Coiled coil</keyword>
<reference evidence="10 11" key="1">
    <citation type="submission" date="2016-01" db="EMBL/GenBank/DDBJ databases">
        <title>Genome sequence of Thermus parvatiensis, a thermophile isolated from a hot water spring.</title>
        <authorList>
            <person name="Tripathi C."/>
            <person name="Lal R."/>
        </authorList>
    </citation>
    <scope>NUCLEOTIDE SEQUENCE [LARGE SCALE GENOMIC DNA]</scope>
    <source>
        <strain evidence="10 11">RL</strain>
    </source>
</reference>
<feature type="coiled-coil region" evidence="8">
    <location>
        <begin position="339"/>
        <end position="366"/>
    </location>
</feature>
<evidence type="ECO:0000256" key="4">
    <source>
        <dbReference type="ARBA" id="ARBA00022452"/>
    </source>
</evidence>
<proteinExistence type="inferred from homology"/>
<gene>
    <name evidence="10" type="ORF">AV541_05660</name>
</gene>
<dbReference type="Proteomes" id="UP000061630">
    <property type="component" value="Chromosome"/>
</dbReference>
<dbReference type="PANTHER" id="PTHR30026">
    <property type="entry name" value="OUTER MEMBRANE PROTEIN TOLC"/>
    <property type="match status" value="1"/>
</dbReference>
<evidence type="ECO:0000256" key="1">
    <source>
        <dbReference type="ARBA" id="ARBA00004442"/>
    </source>
</evidence>
<name>A0A109QG32_9DEIN</name>
<evidence type="ECO:0000256" key="3">
    <source>
        <dbReference type="ARBA" id="ARBA00022448"/>
    </source>
</evidence>
<evidence type="ECO:0000313" key="10">
    <source>
        <dbReference type="EMBL" id="AMA75624.1"/>
    </source>
</evidence>
<evidence type="ECO:0000256" key="9">
    <source>
        <dbReference type="SAM" id="SignalP"/>
    </source>
</evidence>
<evidence type="ECO:0000256" key="7">
    <source>
        <dbReference type="ARBA" id="ARBA00023237"/>
    </source>
</evidence>
<keyword evidence="6" id="KW-0472">Membrane</keyword>
<feature type="signal peptide" evidence="9">
    <location>
        <begin position="1"/>
        <end position="17"/>
    </location>
</feature>
<dbReference type="AlphaFoldDB" id="A0A109QG32"/>
<dbReference type="InterPro" id="IPR051906">
    <property type="entry name" value="TolC-like"/>
</dbReference>
<keyword evidence="4" id="KW-1134">Transmembrane beta strand</keyword>
<dbReference type="SUPFAM" id="SSF56954">
    <property type="entry name" value="Outer membrane efflux proteins (OEP)"/>
    <property type="match status" value="1"/>
</dbReference>
<evidence type="ECO:0000256" key="8">
    <source>
        <dbReference type="SAM" id="Coils"/>
    </source>
</evidence>
<dbReference type="Gene3D" id="1.20.1600.10">
    <property type="entry name" value="Outer membrane efflux proteins (OEP)"/>
    <property type="match status" value="1"/>
</dbReference>
<keyword evidence="9" id="KW-0732">Signal</keyword>
<keyword evidence="7" id="KW-0998">Cell outer membrane</keyword>
<dbReference type="PANTHER" id="PTHR30026:SF20">
    <property type="entry name" value="OUTER MEMBRANE PROTEIN TOLC"/>
    <property type="match status" value="1"/>
</dbReference>
<dbReference type="Pfam" id="PF02321">
    <property type="entry name" value="OEP"/>
    <property type="match status" value="2"/>
</dbReference>
<comment type="similarity">
    <text evidence="2">Belongs to the outer membrane factor (OMF) (TC 1.B.17) family.</text>
</comment>
<comment type="subcellular location">
    <subcellularLocation>
        <location evidence="1">Cell outer membrane</location>
    </subcellularLocation>
</comment>
<dbReference type="KEGG" id="tpar:AV541_05660"/>
<dbReference type="InterPro" id="IPR003423">
    <property type="entry name" value="OMP_efflux"/>
</dbReference>
<dbReference type="GO" id="GO:1990281">
    <property type="term" value="C:efflux pump complex"/>
    <property type="evidence" value="ECO:0007669"/>
    <property type="project" value="TreeGrafter"/>
</dbReference>
<dbReference type="GO" id="GO:0015562">
    <property type="term" value="F:efflux transmembrane transporter activity"/>
    <property type="evidence" value="ECO:0007669"/>
    <property type="project" value="InterPro"/>
</dbReference>
<accession>A0A109QG32</accession>
<dbReference type="EMBL" id="CP014141">
    <property type="protein sequence ID" value="AMA75624.1"/>
    <property type="molecule type" value="Genomic_DNA"/>
</dbReference>
<protein>
    <submittedName>
        <fullName evidence="10">Transporter</fullName>
    </submittedName>
</protein>
<evidence type="ECO:0000256" key="5">
    <source>
        <dbReference type="ARBA" id="ARBA00022692"/>
    </source>
</evidence>
<sequence>MRKVWWILFLSSALAQGAELASWVRESPGYAALKAQRAEAALALEAARAGLLPTLAPQVDYAKTSLSESLSLGLGGSLAVLPWSDAQDALAAAARALKQADLELKAEGNALFLEALGRYLEARLAELDLALAEKRVALNEAQLAAAKAQEAQGQATFKDVLEAESALAEAKASLFAAQNARALASARLERILGRAVAPKALPLPQDPPSLEEALAALENRPDVALARLRLEEAEAALAQASRDRALPQGSFSLSLVQGGLDLSLSLDLGAGALGYALGYTALGAAEGTSLRAGASLPLFAPVQEANQKVLENRVAQAKLPLEAALKDGELDLRQKHQARLLAEAQLAAAETSLKAAEASLETAKKRLQAGTGTRLEVLQAEVGLLQAQRTLEQAKANLLQAHYALMDAMGIDLLGGER</sequence>
<evidence type="ECO:0000256" key="2">
    <source>
        <dbReference type="ARBA" id="ARBA00007613"/>
    </source>
</evidence>
<dbReference type="GO" id="GO:0015288">
    <property type="term" value="F:porin activity"/>
    <property type="evidence" value="ECO:0007669"/>
    <property type="project" value="TreeGrafter"/>
</dbReference>
<keyword evidence="3" id="KW-0813">Transport</keyword>
<evidence type="ECO:0000313" key="11">
    <source>
        <dbReference type="Proteomes" id="UP000061630"/>
    </source>
</evidence>
<evidence type="ECO:0000256" key="6">
    <source>
        <dbReference type="ARBA" id="ARBA00023136"/>
    </source>
</evidence>
<dbReference type="GO" id="GO:0009279">
    <property type="term" value="C:cell outer membrane"/>
    <property type="evidence" value="ECO:0007669"/>
    <property type="project" value="UniProtKB-SubCell"/>
</dbReference>
<keyword evidence="5" id="KW-0812">Transmembrane</keyword>